<evidence type="ECO:0000313" key="8">
    <source>
        <dbReference type="EMBL" id="CAK80700.1"/>
    </source>
</evidence>
<keyword evidence="6" id="KW-1133">Transmembrane helix</keyword>
<evidence type="ECO:0000256" key="6">
    <source>
        <dbReference type="SAM" id="Phobius"/>
    </source>
</evidence>
<name>A0DCD3_PARTE</name>
<accession>A0DCD3</accession>
<dbReference type="PROSITE" id="PS51837">
    <property type="entry name" value="LITAF"/>
    <property type="match status" value="1"/>
</dbReference>
<gene>
    <name evidence="8" type="ORF">GSPATT00015578001</name>
</gene>
<evidence type="ECO:0000256" key="4">
    <source>
        <dbReference type="ARBA" id="ARBA00022833"/>
    </source>
</evidence>
<protein>
    <recommendedName>
        <fullName evidence="7">LITAF domain-containing protein</fullName>
    </recommendedName>
</protein>
<evidence type="ECO:0000259" key="7">
    <source>
        <dbReference type="PROSITE" id="PS51837"/>
    </source>
</evidence>
<dbReference type="Pfam" id="PF10601">
    <property type="entry name" value="zf-LITAF-like"/>
    <property type="match status" value="1"/>
</dbReference>
<sequence length="315" mass="37565">MNNFCILLSWIKEVNIKGAFINKRMIYKEKIDKKKNISNFEFETFEIQNSMNSKINYLQNRNGERKIFENIFNGMMQRVHKLIKQIEIRNNQIKQIQLNKQINKYRYIINNIEYILVYKQLIRVKVIIINKEYRKWIFKMRNQLKTMQHTMYHYYLQNNNQIINIMLLKFNKLNNNNKLINNHILLILINHQIFKQINNNNRIIIIIKNNRNSNSKSLYSICMIQIIKLQTPQVVQNASGSRTPVLLQCCFCNQHSVTTITYKPGNNTYWVSLLLCLFFGCLCFIPLLSGDCKDVYHQCSYCGKVVGHTPYKPCS</sequence>
<evidence type="ECO:0000256" key="1">
    <source>
        <dbReference type="ARBA" id="ARBA00004170"/>
    </source>
</evidence>
<dbReference type="PANTHER" id="PTHR23292:SF6">
    <property type="entry name" value="FI16602P1-RELATED"/>
    <property type="match status" value="1"/>
</dbReference>
<dbReference type="PANTHER" id="PTHR23292">
    <property type="entry name" value="LIPOPOLYSACCHARIDE-INDUCED TUMOR NECROSIS FACTOR-ALPHA FACTOR"/>
    <property type="match status" value="1"/>
</dbReference>
<dbReference type="GO" id="GO:0008270">
    <property type="term" value="F:zinc ion binding"/>
    <property type="evidence" value="ECO:0000318"/>
    <property type="project" value="GO_Central"/>
</dbReference>
<dbReference type="Proteomes" id="UP000000600">
    <property type="component" value="Unassembled WGS sequence"/>
</dbReference>
<comment type="similarity">
    <text evidence="2">Belongs to the CDIP1/LITAF family.</text>
</comment>
<keyword evidence="5 6" id="KW-0472">Membrane</keyword>
<feature type="domain" description="LITAF" evidence="7">
    <location>
        <begin position="229"/>
        <end position="311"/>
    </location>
</feature>
<dbReference type="HOGENOM" id="CLU_884154_0_0_1"/>
<organism evidence="8 9">
    <name type="scientific">Paramecium tetraurelia</name>
    <dbReference type="NCBI Taxonomy" id="5888"/>
    <lineage>
        <taxon>Eukaryota</taxon>
        <taxon>Sar</taxon>
        <taxon>Alveolata</taxon>
        <taxon>Ciliophora</taxon>
        <taxon>Intramacronucleata</taxon>
        <taxon>Oligohymenophorea</taxon>
        <taxon>Peniculida</taxon>
        <taxon>Parameciidae</taxon>
        <taxon>Paramecium</taxon>
    </lineage>
</organism>
<evidence type="ECO:0000256" key="5">
    <source>
        <dbReference type="ARBA" id="ARBA00023136"/>
    </source>
</evidence>
<dbReference type="SMART" id="SM00714">
    <property type="entry name" value="LITAF"/>
    <property type="match status" value="1"/>
</dbReference>
<evidence type="ECO:0000256" key="3">
    <source>
        <dbReference type="ARBA" id="ARBA00022723"/>
    </source>
</evidence>
<keyword evidence="9" id="KW-1185">Reference proteome</keyword>
<evidence type="ECO:0000256" key="2">
    <source>
        <dbReference type="ARBA" id="ARBA00005975"/>
    </source>
</evidence>
<dbReference type="AlphaFoldDB" id="A0DCD3"/>
<evidence type="ECO:0000313" key="9">
    <source>
        <dbReference type="Proteomes" id="UP000000600"/>
    </source>
</evidence>
<feature type="transmembrane region" description="Helical" evidence="6">
    <location>
        <begin position="269"/>
        <end position="288"/>
    </location>
</feature>
<dbReference type="EMBL" id="CT868374">
    <property type="protein sequence ID" value="CAK80700.1"/>
    <property type="molecule type" value="Genomic_DNA"/>
</dbReference>
<proteinExistence type="inferred from homology"/>
<keyword evidence="6" id="KW-0812">Transmembrane</keyword>
<dbReference type="InterPro" id="IPR006629">
    <property type="entry name" value="LITAF"/>
</dbReference>
<dbReference type="InterPro" id="IPR037519">
    <property type="entry name" value="LITAF_fam"/>
</dbReference>
<keyword evidence="3" id="KW-0479">Metal-binding</keyword>
<dbReference type="KEGG" id="ptm:GSPATT00015578001"/>
<dbReference type="GO" id="GO:0016020">
    <property type="term" value="C:membrane"/>
    <property type="evidence" value="ECO:0007669"/>
    <property type="project" value="UniProtKB-SubCell"/>
</dbReference>
<comment type="subcellular location">
    <subcellularLocation>
        <location evidence="1">Membrane</location>
        <topology evidence="1">Peripheral membrane protein</topology>
    </subcellularLocation>
</comment>
<dbReference type="InParanoid" id="A0DCD3"/>
<reference evidence="8 9" key="1">
    <citation type="journal article" date="2006" name="Nature">
        <title>Global trends of whole-genome duplications revealed by the ciliate Paramecium tetraurelia.</title>
        <authorList>
            <consortium name="Genoscope"/>
            <person name="Aury J.-M."/>
            <person name="Jaillon O."/>
            <person name="Duret L."/>
            <person name="Noel B."/>
            <person name="Jubin C."/>
            <person name="Porcel B.M."/>
            <person name="Segurens B."/>
            <person name="Daubin V."/>
            <person name="Anthouard V."/>
            <person name="Aiach N."/>
            <person name="Arnaiz O."/>
            <person name="Billaut A."/>
            <person name="Beisson J."/>
            <person name="Blanc I."/>
            <person name="Bouhouche K."/>
            <person name="Camara F."/>
            <person name="Duharcourt S."/>
            <person name="Guigo R."/>
            <person name="Gogendeau D."/>
            <person name="Katinka M."/>
            <person name="Keller A.-M."/>
            <person name="Kissmehl R."/>
            <person name="Klotz C."/>
            <person name="Koll F."/>
            <person name="Le Moue A."/>
            <person name="Lepere C."/>
            <person name="Malinsky S."/>
            <person name="Nowacki M."/>
            <person name="Nowak J.K."/>
            <person name="Plattner H."/>
            <person name="Poulain J."/>
            <person name="Ruiz F."/>
            <person name="Serrano V."/>
            <person name="Zagulski M."/>
            <person name="Dessen P."/>
            <person name="Betermier M."/>
            <person name="Weissenbach J."/>
            <person name="Scarpelli C."/>
            <person name="Schachter V."/>
            <person name="Sperling L."/>
            <person name="Meyer E."/>
            <person name="Cohen J."/>
            <person name="Wincker P."/>
        </authorList>
    </citation>
    <scope>NUCLEOTIDE SEQUENCE [LARGE SCALE GENOMIC DNA]</scope>
    <source>
        <strain evidence="8 9">Stock d4-2</strain>
    </source>
</reference>
<dbReference type="GeneID" id="5033882"/>
<keyword evidence="4" id="KW-0862">Zinc</keyword>
<dbReference type="RefSeq" id="XP_001448097.1">
    <property type="nucleotide sequence ID" value="XM_001448060.2"/>
</dbReference>